<dbReference type="PANTHER" id="PTHR33494">
    <property type="entry name" value="OS02G0793800 PROTEIN"/>
    <property type="match status" value="1"/>
</dbReference>
<dbReference type="STRING" id="4615.A0A199UX64"/>
<gene>
    <name evidence="3" type="ORF">ACMD2_00966</name>
</gene>
<name>A0A199UX64_ANACO</name>
<accession>A0A199UX64</accession>
<feature type="region of interest" description="Disordered" evidence="1">
    <location>
        <begin position="84"/>
        <end position="111"/>
    </location>
</feature>
<evidence type="ECO:0000313" key="3">
    <source>
        <dbReference type="EMBL" id="OAY69412.1"/>
    </source>
</evidence>
<feature type="region of interest" description="Disordered" evidence="1">
    <location>
        <begin position="1"/>
        <end position="50"/>
    </location>
</feature>
<proteinExistence type="predicted"/>
<feature type="non-terminal residue" evidence="3">
    <location>
        <position position="670"/>
    </location>
</feature>
<dbReference type="InterPro" id="IPR057939">
    <property type="entry name" value="TRF2_HOY1_PH"/>
</dbReference>
<evidence type="ECO:0000259" key="2">
    <source>
        <dbReference type="Pfam" id="PF24818"/>
    </source>
</evidence>
<comment type="caution">
    <text evidence="3">The sequence shown here is derived from an EMBL/GenBank/DDBJ whole genome shotgun (WGS) entry which is preliminary data.</text>
</comment>
<protein>
    <recommendedName>
        <fullName evidence="2">TRF2/HOY1 PH-like domain-containing protein</fullName>
    </recommendedName>
</protein>
<reference evidence="3 4" key="1">
    <citation type="journal article" date="2016" name="DNA Res.">
        <title>The draft genome of MD-2 pineapple using hybrid error correction of long reads.</title>
        <authorList>
            <person name="Redwan R.M."/>
            <person name="Saidin A."/>
            <person name="Kumar S.V."/>
        </authorList>
    </citation>
    <scope>NUCLEOTIDE SEQUENCE [LARGE SCALE GENOMIC DNA]</scope>
    <source>
        <strain evidence="4">cv. MD2</strain>
        <tissue evidence="3">Leaf</tissue>
    </source>
</reference>
<sequence length="670" mass="74653">MAEDDDKPSPGGRPDAAASATTPPQPETEAAESKADDRLNEEHGSPNQRFDIRNVSSTLGLHLTKSQSLLDLIQRTLDEQANAAASVTNDGNSVTGKKRKAMPNNGNGTPDRLKASNFPAKRLTIGDWSFTSKYESDLMAKIYFAKRKLVWEVLDSGGLKNKMEIRWSDISAIKATYPEDGLGTLDVALARRPFFFRETDPQPRRHTVWQSTADFTGGRASTYRRHFLECPSDLLSKNFGKLFQFDAKLNILSQQGATILDSPDELQCLIFEDQVEPQMCNVPKILDKYYAHSCIFADPQFGSTSMFLTPSGLGKASEFVPQSITLPRSGNIGEKILPAELHLAFMTIVTGICHIRTQAPSSCVLKNMKYVLPAYRPLLFPLTNTQTVAGNAFSEMQYLLNPNFLGQYNVHRLQGSVRPDSFVNQMNHGISEQTASCGPSSDNEMLGYLIQCLLDDTHNVQGAYDEKSVMSTIDFLRCLIQEHPASTAETANSDGTSTVNNSYGTNEVPNSSSDAGDDGPPTAISREEESHGDLLTQIPRVASMPQIFRLTSEDSDNRIRAYLVPQKKGRIWRRARLAGVAAVLREVFLEEGDLVGDVDHGRPPRRRELRAHEPELDELEHDVPRELLVAQRVGKGRRPPERRLRDDGLNVMWVVMLHPLMQREPLMEHY</sequence>
<feature type="compositionally biased region" description="Polar residues" evidence="1">
    <location>
        <begin position="84"/>
        <end position="95"/>
    </location>
</feature>
<feature type="domain" description="TRF2/HOY1 PH-like" evidence="2">
    <location>
        <begin position="117"/>
        <end position="235"/>
    </location>
</feature>
<dbReference type="PANTHER" id="PTHR33494:SF1">
    <property type="entry name" value="C2H2-TYPE DOMAIN-CONTAINING PROTEIN-RELATED"/>
    <property type="match status" value="1"/>
</dbReference>
<dbReference type="Pfam" id="PF24818">
    <property type="entry name" value="PH_TRF2_HOY1"/>
    <property type="match status" value="1"/>
</dbReference>
<evidence type="ECO:0000256" key="1">
    <source>
        <dbReference type="SAM" id="MobiDB-lite"/>
    </source>
</evidence>
<organism evidence="3 4">
    <name type="scientific">Ananas comosus</name>
    <name type="common">Pineapple</name>
    <name type="synonym">Ananas ananas</name>
    <dbReference type="NCBI Taxonomy" id="4615"/>
    <lineage>
        <taxon>Eukaryota</taxon>
        <taxon>Viridiplantae</taxon>
        <taxon>Streptophyta</taxon>
        <taxon>Embryophyta</taxon>
        <taxon>Tracheophyta</taxon>
        <taxon>Spermatophyta</taxon>
        <taxon>Magnoliopsida</taxon>
        <taxon>Liliopsida</taxon>
        <taxon>Poales</taxon>
        <taxon>Bromeliaceae</taxon>
        <taxon>Bromelioideae</taxon>
        <taxon>Ananas</taxon>
    </lineage>
</organism>
<dbReference type="Proteomes" id="UP000092600">
    <property type="component" value="Unassembled WGS sequence"/>
</dbReference>
<feature type="compositionally biased region" description="Polar residues" evidence="1">
    <location>
        <begin position="487"/>
        <end position="514"/>
    </location>
</feature>
<evidence type="ECO:0000313" key="4">
    <source>
        <dbReference type="Proteomes" id="UP000092600"/>
    </source>
</evidence>
<feature type="region of interest" description="Disordered" evidence="1">
    <location>
        <begin position="486"/>
        <end position="535"/>
    </location>
</feature>
<feature type="compositionally biased region" description="Basic and acidic residues" evidence="1">
    <location>
        <begin position="31"/>
        <end position="44"/>
    </location>
</feature>
<dbReference type="EMBL" id="LSRQ01004444">
    <property type="protein sequence ID" value="OAY69412.1"/>
    <property type="molecule type" value="Genomic_DNA"/>
</dbReference>
<dbReference type="AlphaFoldDB" id="A0A199UX64"/>